<feature type="non-terminal residue" evidence="12">
    <location>
        <position position="267"/>
    </location>
</feature>
<accession>A0A1G1ZUA9</accession>
<keyword evidence="4" id="KW-0436">Ligase</keyword>
<dbReference type="InterPro" id="IPR011761">
    <property type="entry name" value="ATP-grasp"/>
</dbReference>
<dbReference type="EMBL" id="MHJL01000002">
    <property type="protein sequence ID" value="OGY68293.1"/>
    <property type="molecule type" value="Genomic_DNA"/>
</dbReference>
<evidence type="ECO:0000256" key="9">
    <source>
        <dbReference type="ARBA" id="ARBA00023316"/>
    </source>
</evidence>
<feature type="domain" description="ATP-grasp" evidence="11">
    <location>
        <begin position="112"/>
        <end position="196"/>
    </location>
</feature>
<dbReference type="GO" id="GO:0071555">
    <property type="term" value="P:cell wall organization"/>
    <property type="evidence" value="ECO:0007669"/>
    <property type="project" value="UniProtKB-KW"/>
</dbReference>
<dbReference type="InterPro" id="IPR005905">
    <property type="entry name" value="D_ala_D_ala"/>
</dbReference>
<evidence type="ECO:0000256" key="10">
    <source>
        <dbReference type="PROSITE-ProRule" id="PRU00409"/>
    </source>
</evidence>
<name>A0A1G1ZUA9_9BACT</name>
<dbReference type="Gene3D" id="3.30.470.20">
    <property type="entry name" value="ATP-grasp fold, B domain"/>
    <property type="match status" value="1"/>
</dbReference>
<evidence type="ECO:0000256" key="6">
    <source>
        <dbReference type="ARBA" id="ARBA00022840"/>
    </source>
</evidence>
<dbReference type="GO" id="GO:0005737">
    <property type="term" value="C:cytoplasm"/>
    <property type="evidence" value="ECO:0007669"/>
    <property type="project" value="UniProtKB-SubCell"/>
</dbReference>
<dbReference type="PANTHER" id="PTHR23132:SF23">
    <property type="entry name" value="D-ALANINE--D-ALANINE LIGASE B"/>
    <property type="match status" value="1"/>
</dbReference>
<evidence type="ECO:0000313" key="13">
    <source>
        <dbReference type="Proteomes" id="UP000177690"/>
    </source>
</evidence>
<dbReference type="Pfam" id="PF07478">
    <property type="entry name" value="Dala_Dala_lig_C"/>
    <property type="match status" value="1"/>
</dbReference>
<dbReference type="GO" id="GO:0008716">
    <property type="term" value="F:D-alanine-D-alanine ligase activity"/>
    <property type="evidence" value="ECO:0007669"/>
    <property type="project" value="InterPro"/>
</dbReference>
<dbReference type="SUPFAM" id="SSF52440">
    <property type="entry name" value="PreATP-grasp domain"/>
    <property type="match status" value="1"/>
</dbReference>
<dbReference type="GO" id="GO:0005524">
    <property type="term" value="F:ATP binding"/>
    <property type="evidence" value="ECO:0007669"/>
    <property type="project" value="UniProtKB-UniRule"/>
</dbReference>
<dbReference type="Proteomes" id="UP000177690">
    <property type="component" value="Unassembled WGS sequence"/>
</dbReference>
<dbReference type="PIRSF" id="PIRSF039102">
    <property type="entry name" value="Ddl/VanB"/>
    <property type="match status" value="1"/>
</dbReference>
<dbReference type="GO" id="GO:0009252">
    <property type="term" value="P:peptidoglycan biosynthetic process"/>
    <property type="evidence" value="ECO:0007669"/>
    <property type="project" value="UniProtKB-KW"/>
</dbReference>
<comment type="caution">
    <text evidence="12">The sequence shown here is derived from an EMBL/GenBank/DDBJ whole genome shotgun (WGS) entry which is preliminary data.</text>
</comment>
<dbReference type="Gene3D" id="3.40.50.20">
    <property type="match status" value="2"/>
</dbReference>
<evidence type="ECO:0000259" key="11">
    <source>
        <dbReference type="PROSITE" id="PS50975"/>
    </source>
</evidence>
<comment type="subcellular location">
    <subcellularLocation>
        <location evidence="1">Cytoplasm</location>
    </subcellularLocation>
</comment>
<dbReference type="SUPFAM" id="SSF56059">
    <property type="entry name" value="Glutathione synthetase ATP-binding domain-like"/>
    <property type="match status" value="1"/>
</dbReference>
<dbReference type="Pfam" id="PF01820">
    <property type="entry name" value="Dala_Dala_lig_N"/>
    <property type="match status" value="2"/>
</dbReference>
<dbReference type="GO" id="GO:0046872">
    <property type="term" value="F:metal ion binding"/>
    <property type="evidence" value="ECO:0007669"/>
    <property type="project" value="InterPro"/>
</dbReference>
<dbReference type="InterPro" id="IPR011127">
    <property type="entry name" value="Dala_Dala_lig_N"/>
</dbReference>
<sequence>MAKKIKIGVFMGGPSVEHEVSLATGTQIIANLDSAKYTTVPVKISKSGRWMIGGKIENYQKIFKMIDLAFLALHGEVGEDGRLQGLLDFHGVPYTGSGRGASALAMDKLHSREIFKLAGISTPKTLHLRKGENNSALIKFFTSKVVRMPVVVKPRFLGSSVGVFLVDNEKKLFAALESVFKLDKDALIEEYIKGTEVACGVLENFSKQKHFVLPLTQIQPVRAKFFDYKAKYQKGASKEITPAPVDEERYKKVQSIALLAHRLLGCR</sequence>
<dbReference type="InterPro" id="IPR000291">
    <property type="entry name" value="D-Ala_lig_Van_CS"/>
</dbReference>
<protein>
    <recommendedName>
        <fullName evidence="11">ATP-grasp domain-containing protein</fullName>
    </recommendedName>
</protein>
<keyword evidence="6 10" id="KW-0067">ATP-binding</keyword>
<evidence type="ECO:0000256" key="3">
    <source>
        <dbReference type="ARBA" id="ARBA00022490"/>
    </source>
</evidence>
<dbReference type="GO" id="GO:0008360">
    <property type="term" value="P:regulation of cell shape"/>
    <property type="evidence" value="ECO:0007669"/>
    <property type="project" value="UniProtKB-KW"/>
</dbReference>
<keyword evidence="5 10" id="KW-0547">Nucleotide-binding</keyword>
<evidence type="ECO:0000313" key="12">
    <source>
        <dbReference type="EMBL" id="OGY68293.1"/>
    </source>
</evidence>
<dbReference type="InterPro" id="IPR011095">
    <property type="entry name" value="Dala_Dala_lig_C"/>
</dbReference>
<dbReference type="PANTHER" id="PTHR23132">
    <property type="entry name" value="D-ALANINE--D-ALANINE LIGASE"/>
    <property type="match status" value="1"/>
</dbReference>
<evidence type="ECO:0000256" key="4">
    <source>
        <dbReference type="ARBA" id="ARBA00022598"/>
    </source>
</evidence>
<dbReference type="AlphaFoldDB" id="A0A1G1ZUA9"/>
<dbReference type="PROSITE" id="PS50975">
    <property type="entry name" value="ATP_GRASP"/>
    <property type="match status" value="1"/>
</dbReference>
<dbReference type="PROSITE" id="PS00843">
    <property type="entry name" value="DALA_DALA_LIGASE_1"/>
    <property type="match status" value="1"/>
</dbReference>
<evidence type="ECO:0000256" key="1">
    <source>
        <dbReference type="ARBA" id="ARBA00004496"/>
    </source>
</evidence>
<proteinExistence type="inferred from homology"/>
<evidence type="ECO:0000256" key="2">
    <source>
        <dbReference type="ARBA" id="ARBA00010871"/>
    </source>
</evidence>
<evidence type="ECO:0000256" key="7">
    <source>
        <dbReference type="ARBA" id="ARBA00022960"/>
    </source>
</evidence>
<evidence type="ECO:0000256" key="8">
    <source>
        <dbReference type="ARBA" id="ARBA00022984"/>
    </source>
</evidence>
<keyword evidence="3" id="KW-0963">Cytoplasm</keyword>
<dbReference type="InterPro" id="IPR016185">
    <property type="entry name" value="PreATP-grasp_dom_sf"/>
</dbReference>
<dbReference type="Gene3D" id="3.30.1490.20">
    <property type="entry name" value="ATP-grasp fold, A domain"/>
    <property type="match status" value="1"/>
</dbReference>
<organism evidence="12 13">
    <name type="scientific">Candidatus Harrisonbacteria bacterium RIFCSPLOWO2_02_FULL_41_13b</name>
    <dbReference type="NCBI Taxonomy" id="1798409"/>
    <lineage>
        <taxon>Bacteria</taxon>
        <taxon>Candidatus Harrisoniibacteriota</taxon>
    </lineage>
</organism>
<comment type="similarity">
    <text evidence="2">Belongs to the D-alanine--D-alanine ligase family.</text>
</comment>
<keyword evidence="7" id="KW-0133">Cell shape</keyword>
<dbReference type="STRING" id="1798409.A3I24_01935"/>
<gene>
    <name evidence="12" type="ORF">A3I24_01935</name>
</gene>
<evidence type="ECO:0000256" key="5">
    <source>
        <dbReference type="ARBA" id="ARBA00022741"/>
    </source>
</evidence>
<keyword evidence="9" id="KW-0961">Cell wall biogenesis/degradation</keyword>
<dbReference type="InterPro" id="IPR013815">
    <property type="entry name" value="ATP_grasp_subdomain_1"/>
</dbReference>
<reference evidence="12 13" key="1">
    <citation type="journal article" date="2016" name="Nat. Commun.">
        <title>Thousands of microbial genomes shed light on interconnected biogeochemical processes in an aquifer system.</title>
        <authorList>
            <person name="Anantharaman K."/>
            <person name="Brown C.T."/>
            <person name="Hug L.A."/>
            <person name="Sharon I."/>
            <person name="Castelle C.J."/>
            <person name="Probst A.J."/>
            <person name="Thomas B.C."/>
            <person name="Singh A."/>
            <person name="Wilkins M.J."/>
            <person name="Karaoz U."/>
            <person name="Brodie E.L."/>
            <person name="Williams K.H."/>
            <person name="Hubbard S.S."/>
            <person name="Banfield J.F."/>
        </authorList>
    </citation>
    <scope>NUCLEOTIDE SEQUENCE [LARGE SCALE GENOMIC DNA]</scope>
</reference>
<keyword evidence="8" id="KW-0573">Peptidoglycan synthesis</keyword>